<evidence type="ECO:0000256" key="1">
    <source>
        <dbReference type="SAM" id="Phobius"/>
    </source>
</evidence>
<feature type="transmembrane region" description="Helical" evidence="1">
    <location>
        <begin position="489"/>
        <end position="513"/>
    </location>
</feature>
<evidence type="ECO:0000259" key="2">
    <source>
        <dbReference type="Pfam" id="PF00557"/>
    </source>
</evidence>
<gene>
    <name evidence="3" type="primary">MAP1B</name>
    <name evidence="3" type="ORF">AK812_SmicGene31942</name>
</gene>
<feature type="domain" description="Peptidase M24" evidence="2">
    <location>
        <begin position="630"/>
        <end position="697"/>
    </location>
</feature>
<sequence>MFPFWDAGSDGWAGAKNLGSRWALFMFLLSGSWVGWLGRGKEAGLPLGSLHEAHILEKDKKADAPHLNDTSVQLKKELEARYAGSCAMSQEICDLNAKSAKSVWRDENVTQAGMLLVSSDPTMYCLGAIKVKLDAKADVSTTHAPTRLGSVVRLFGIYADFPNGNLVLTAPPQTSADLLTGDAVTVAAAATRSAGAFRWVFVELPSTDSTDILTKDGERVFFQTQMRDISGSCDVVVTESAALALSGLNATDDFVKMFDASDLRFFPSTVRCLRRVQGDYVNVVLAAAAPMTRQPPSKNTCDLIKNRMQLTSNMCTGCGAAPLHLMQGNAFYNVEVQSRETNDNRIFLHSAVTVVKGLEKSKWALVNPDQPEGACKVSTKVVDILGDGATTFCITGICKASDLLSTAKRPASDLLENLTPSPAIERTESESHAWATREKPLSDLNWYNIHISKFFGMMVVGCFMSGDVMDTVNYVLVEILLEPKPAVEVYIFASFRILFILLVTGANGVLFIIATSPDGVWLYITAVEFVNALSRAMPLGKELTDMNFTLCKELTDMNFTLCFQHDYPWWFQPVRFISHVILFGLIGAFACYAFLMPIQICPSDGTDAHNIFLHPPTGKSGVCSKTVPGIDLTLLEIYPYENNHDQGEMLPGMTFTIEPVLVENGDTTYHQWPDNWTYQTATNSRSAQFEHTILITETGREILTGPSVENFTA</sequence>
<dbReference type="EMBL" id="LSRX01000894">
    <property type="protein sequence ID" value="OLP86896.1"/>
    <property type="molecule type" value="Genomic_DNA"/>
</dbReference>
<organism evidence="3 4">
    <name type="scientific">Symbiodinium microadriaticum</name>
    <name type="common">Dinoflagellate</name>
    <name type="synonym">Zooxanthella microadriatica</name>
    <dbReference type="NCBI Taxonomy" id="2951"/>
    <lineage>
        <taxon>Eukaryota</taxon>
        <taxon>Sar</taxon>
        <taxon>Alveolata</taxon>
        <taxon>Dinophyceae</taxon>
        <taxon>Suessiales</taxon>
        <taxon>Symbiodiniaceae</taxon>
        <taxon>Symbiodinium</taxon>
    </lineage>
</organism>
<protein>
    <submittedName>
        <fullName evidence="3">Methionine aminopeptidase 1B, chloroplastic</fullName>
    </submittedName>
</protein>
<dbReference type="SUPFAM" id="SSF55920">
    <property type="entry name" value="Creatinase/aminopeptidase"/>
    <property type="match status" value="1"/>
</dbReference>
<keyword evidence="1" id="KW-0812">Transmembrane</keyword>
<dbReference type="OrthoDB" id="3209743at2759"/>
<keyword evidence="1" id="KW-1133">Transmembrane helix</keyword>
<evidence type="ECO:0000313" key="3">
    <source>
        <dbReference type="EMBL" id="OLP86896.1"/>
    </source>
</evidence>
<keyword evidence="3" id="KW-0031">Aminopeptidase</keyword>
<dbReference type="InterPro" id="IPR000994">
    <property type="entry name" value="Pept_M24"/>
</dbReference>
<reference evidence="3 4" key="1">
    <citation type="submission" date="2016-02" db="EMBL/GenBank/DDBJ databases">
        <title>Genome analysis of coral dinoflagellate symbionts highlights evolutionary adaptations to a symbiotic lifestyle.</title>
        <authorList>
            <person name="Aranda M."/>
            <person name="Li Y."/>
            <person name="Liew Y.J."/>
            <person name="Baumgarten S."/>
            <person name="Simakov O."/>
            <person name="Wilson M."/>
            <person name="Piel J."/>
            <person name="Ashoor H."/>
            <person name="Bougouffa S."/>
            <person name="Bajic V.B."/>
            <person name="Ryu T."/>
            <person name="Ravasi T."/>
            <person name="Bayer T."/>
            <person name="Micklem G."/>
            <person name="Kim H."/>
            <person name="Bhak J."/>
            <person name="Lajeunesse T.C."/>
            <person name="Voolstra C.R."/>
        </authorList>
    </citation>
    <scope>NUCLEOTIDE SEQUENCE [LARGE SCALE GENOMIC DNA]</scope>
    <source>
        <strain evidence="3 4">CCMP2467</strain>
    </source>
</reference>
<dbReference type="Proteomes" id="UP000186817">
    <property type="component" value="Unassembled WGS sequence"/>
</dbReference>
<keyword evidence="3" id="KW-0378">Hydrolase</keyword>
<dbReference type="PANTHER" id="PTHR43330">
    <property type="entry name" value="METHIONINE AMINOPEPTIDASE"/>
    <property type="match status" value="1"/>
</dbReference>
<evidence type="ECO:0000313" key="4">
    <source>
        <dbReference type="Proteomes" id="UP000186817"/>
    </source>
</evidence>
<keyword evidence="3" id="KW-0645">Protease</keyword>
<dbReference type="GO" id="GO:0070006">
    <property type="term" value="F:metalloaminopeptidase activity"/>
    <property type="evidence" value="ECO:0007669"/>
    <property type="project" value="TreeGrafter"/>
</dbReference>
<feature type="transmembrane region" description="Helical" evidence="1">
    <location>
        <begin position="576"/>
        <end position="595"/>
    </location>
</feature>
<dbReference type="Pfam" id="PF00557">
    <property type="entry name" value="Peptidase_M24"/>
    <property type="match status" value="1"/>
</dbReference>
<keyword evidence="1" id="KW-0472">Membrane</keyword>
<proteinExistence type="predicted"/>
<comment type="caution">
    <text evidence="3">The sequence shown here is derived from an EMBL/GenBank/DDBJ whole genome shotgun (WGS) entry which is preliminary data.</text>
</comment>
<dbReference type="AlphaFoldDB" id="A0A1Q9CVE4"/>
<dbReference type="PANTHER" id="PTHR43330:SF8">
    <property type="entry name" value="METHIONINE AMINOPEPTIDASE 1D, MITOCHONDRIAL"/>
    <property type="match status" value="1"/>
</dbReference>
<accession>A0A1Q9CVE4</accession>
<name>A0A1Q9CVE4_SYMMI</name>
<keyword evidence="4" id="KW-1185">Reference proteome</keyword>
<dbReference type="Gene3D" id="3.90.230.10">
    <property type="entry name" value="Creatinase/methionine aminopeptidase superfamily"/>
    <property type="match status" value="1"/>
</dbReference>
<dbReference type="InterPro" id="IPR036005">
    <property type="entry name" value="Creatinase/aminopeptidase-like"/>
</dbReference>
<feature type="transmembrane region" description="Helical" evidence="1">
    <location>
        <begin position="454"/>
        <end position="477"/>
    </location>
</feature>